<protein>
    <submittedName>
        <fullName evidence="1">ABC-type transport system substrate-binding protein</fullName>
    </submittedName>
</protein>
<dbReference type="AlphaFoldDB" id="A0A840NVG7"/>
<gene>
    <name evidence="1" type="ORF">HNQ69_000373</name>
</gene>
<sequence length="58" mass="6393">MMAWNLDAISTFDPAQINAPYGNEVFVNVCDNLVEPAKDNAAKFVPSLAKSWDVFSDD</sequence>
<organism evidence="1 2">
    <name type="scientific">Bartonella callosciuri</name>
    <dbReference type="NCBI Taxonomy" id="686223"/>
    <lineage>
        <taxon>Bacteria</taxon>
        <taxon>Pseudomonadati</taxon>
        <taxon>Pseudomonadota</taxon>
        <taxon>Alphaproteobacteria</taxon>
        <taxon>Hyphomicrobiales</taxon>
        <taxon>Bartonellaceae</taxon>
        <taxon>Bartonella</taxon>
    </lineage>
</organism>
<evidence type="ECO:0000313" key="1">
    <source>
        <dbReference type="EMBL" id="MBB5073269.1"/>
    </source>
</evidence>
<name>A0A840NVG7_9HYPH</name>
<accession>A0A840NVG7</accession>
<reference evidence="1 2" key="1">
    <citation type="submission" date="2020-08" db="EMBL/GenBank/DDBJ databases">
        <title>Genomic Encyclopedia of Type Strains, Phase IV (KMG-IV): sequencing the most valuable type-strain genomes for metagenomic binning, comparative biology and taxonomic classification.</title>
        <authorList>
            <person name="Goeker M."/>
        </authorList>
    </citation>
    <scope>NUCLEOTIDE SEQUENCE [LARGE SCALE GENOMIC DNA]</scope>
    <source>
        <strain evidence="1 2">DSM 28538</strain>
    </source>
</reference>
<evidence type="ECO:0000313" key="2">
    <source>
        <dbReference type="Proteomes" id="UP000561417"/>
    </source>
</evidence>
<dbReference type="Gene3D" id="3.40.190.10">
    <property type="entry name" value="Periplasmic binding protein-like II"/>
    <property type="match status" value="1"/>
</dbReference>
<proteinExistence type="predicted"/>
<dbReference type="EMBL" id="JACHIM010000001">
    <property type="protein sequence ID" value="MBB5073269.1"/>
    <property type="molecule type" value="Genomic_DNA"/>
</dbReference>
<keyword evidence="2" id="KW-1185">Reference proteome</keyword>
<comment type="caution">
    <text evidence="1">The sequence shown here is derived from an EMBL/GenBank/DDBJ whole genome shotgun (WGS) entry which is preliminary data.</text>
</comment>
<dbReference type="SUPFAM" id="SSF53850">
    <property type="entry name" value="Periplasmic binding protein-like II"/>
    <property type="match status" value="1"/>
</dbReference>
<dbReference type="Proteomes" id="UP000561417">
    <property type="component" value="Unassembled WGS sequence"/>
</dbReference>